<evidence type="ECO:0000259" key="3">
    <source>
        <dbReference type="PROSITE" id="PS50977"/>
    </source>
</evidence>
<accession>A0A0R2NQ54</accession>
<dbReference type="Proteomes" id="UP000050920">
    <property type="component" value="Unassembled WGS sequence"/>
</dbReference>
<evidence type="ECO:0000256" key="1">
    <source>
        <dbReference type="ARBA" id="ARBA00023125"/>
    </source>
</evidence>
<dbReference type="AlphaFoldDB" id="A0A0R2NQ54"/>
<feature type="DNA-binding region" description="H-T-H motif" evidence="2">
    <location>
        <begin position="28"/>
        <end position="47"/>
    </location>
</feature>
<sequence length="202" mass="23283">MTKSAQQSEKILKVARQLFATKGYEATTTRQINQAAGTAEGLLYYYFPHGKRQILDTIVHIGVQERLDVFAARPMSDVTASNLASRLLELFDLLWTTFSSEENYQAFIITVRERALLSDEQSAWLMERIDEVQAQLADSLRMLPEFLTISDAQLNDWVGIIFSIFQKTIYDELLIRNHRQLPELVRDEVINRIELLIQLSTD</sequence>
<dbReference type="InterPro" id="IPR009057">
    <property type="entry name" value="Homeodomain-like_sf"/>
</dbReference>
<reference evidence="4 5" key="1">
    <citation type="journal article" date="2015" name="Genome Announc.">
        <title>Expanding the biotechnology potential of lactobacilli through comparative genomics of 213 strains and associated genera.</title>
        <authorList>
            <person name="Sun Z."/>
            <person name="Harris H.M."/>
            <person name="McCann A."/>
            <person name="Guo C."/>
            <person name="Argimon S."/>
            <person name="Zhang W."/>
            <person name="Yang X."/>
            <person name="Jeffery I.B."/>
            <person name="Cooney J.C."/>
            <person name="Kagawa T.F."/>
            <person name="Liu W."/>
            <person name="Song Y."/>
            <person name="Salvetti E."/>
            <person name="Wrobel A."/>
            <person name="Rasinkangas P."/>
            <person name="Parkhill J."/>
            <person name="Rea M.C."/>
            <person name="O'Sullivan O."/>
            <person name="Ritari J."/>
            <person name="Douillard F.P."/>
            <person name="Paul Ross R."/>
            <person name="Yang R."/>
            <person name="Briner A.E."/>
            <person name="Felis G.E."/>
            <person name="de Vos W.M."/>
            <person name="Barrangou R."/>
            <person name="Klaenhammer T.R."/>
            <person name="Caufield P.W."/>
            <person name="Cui Y."/>
            <person name="Zhang H."/>
            <person name="O'Toole P.W."/>
        </authorList>
    </citation>
    <scope>NUCLEOTIDE SEQUENCE [LARGE SCALE GENOMIC DNA]</scope>
    <source>
        <strain evidence="4 5">DSM 21115</strain>
    </source>
</reference>
<dbReference type="GO" id="GO:0003700">
    <property type="term" value="F:DNA-binding transcription factor activity"/>
    <property type="evidence" value="ECO:0007669"/>
    <property type="project" value="TreeGrafter"/>
</dbReference>
<dbReference type="RefSeq" id="WP_024625997.1">
    <property type="nucleotide sequence ID" value="NZ_AYGX02000096.1"/>
</dbReference>
<dbReference type="PANTHER" id="PTHR30055:SF226">
    <property type="entry name" value="HTH-TYPE TRANSCRIPTIONAL REGULATOR PKSA"/>
    <property type="match status" value="1"/>
</dbReference>
<protein>
    <recommendedName>
        <fullName evidence="3">HTH tetR-type domain-containing protein</fullName>
    </recommendedName>
</protein>
<dbReference type="PRINTS" id="PR00455">
    <property type="entry name" value="HTHTETR"/>
</dbReference>
<dbReference type="InterPro" id="IPR001647">
    <property type="entry name" value="HTH_TetR"/>
</dbReference>
<dbReference type="Gene3D" id="1.10.357.10">
    <property type="entry name" value="Tetracycline Repressor, domain 2"/>
    <property type="match status" value="1"/>
</dbReference>
<dbReference type="InterPro" id="IPR050109">
    <property type="entry name" value="HTH-type_TetR-like_transc_reg"/>
</dbReference>
<dbReference type="SUPFAM" id="SSF46689">
    <property type="entry name" value="Homeodomain-like"/>
    <property type="match status" value="1"/>
</dbReference>
<dbReference type="Pfam" id="PF00440">
    <property type="entry name" value="TetR_N"/>
    <property type="match status" value="1"/>
</dbReference>
<evidence type="ECO:0000256" key="2">
    <source>
        <dbReference type="PROSITE-ProRule" id="PRU00335"/>
    </source>
</evidence>
<evidence type="ECO:0000313" key="5">
    <source>
        <dbReference type="Proteomes" id="UP000050920"/>
    </source>
</evidence>
<evidence type="ECO:0000313" key="4">
    <source>
        <dbReference type="EMBL" id="KRO26994.1"/>
    </source>
</evidence>
<name>A0A0R2NQ54_9LACO</name>
<feature type="domain" description="HTH tetR-type" evidence="3">
    <location>
        <begin position="5"/>
        <end position="65"/>
    </location>
</feature>
<dbReference type="GO" id="GO:0000976">
    <property type="term" value="F:transcription cis-regulatory region binding"/>
    <property type="evidence" value="ECO:0007669"/>
    <property type="project" value="TreeGrafter"/>
</dbReference>
<dbReference type="EMBL" id="AYGX02000096">
    <property type="protein sequence ID" value="KRO26994.1"/>
    <property type="molecule type" value="Genomic_DNA"/>
</dbReference>
<keyword evidence="1 2" id="KW-0238">DNA-binding</keyword>
<keyword evidence="5" id="KW-1185">Reference proteome</keyword>
<dbReference type="PANTHER" id="PTHR30055">
    <property type="entry name" value="HTH-TYPE TRANSCRIPTIONAL REGULATOR RUTR"/>
    <property type="match status" value="1"/>
</dbReference>
<dbReference type="PROSITE" id="PS50977">
    <property type="entry name" value="HTH_TETR_2"/>
    <property type="match status" value="1"/>
</dbReference>
<gene>
    <name evidence="4" type="ORF">DY78_GL000430</name>
</gene>
<organism evidence="4 5">
    <name type="scientific">Lactiplantibacillus fabifermentans DSM 21115</name>
    <dbReference type="NCBI Taxonomy" id="1413187"/>
    <lineage>
        <taxon>Bacteria</taxon>
        <taxon>Bacillati</taxon>
        <taxon>Bacillota</taxon>
        <taxon>Bacilli</taxon>
        <taxon>Lactobacillales</taxon>
        <taxon>Lactobacillaceae</taxon>
        <taxon>Lactiplantibacillus</taxon>
    </lineage>
</organism>
<proteinExistence type="predicted"/>
<comment type="caution">
    <text evidence="4">The sequence shown here is derived from an EMBL/GenBank/DDBJ whole genome shotgun (WGS) entry which is preliminary data.</text>
</comment>